<dbReference type="PROSITE" id="PS00329">
    <property type="entry name" value="HSP70_2"/>
    <property type="match status" value="1"/>
</dbReference>
<keyword evidence="2 5" id="KW-0547">Nucleotide-binding</keyword>
<dbReference type="Gene3D" id="3.90.640.10">
    <property type="entry name" value="Actin, Chain A, domain 4"/>
    <property type="match status" value="1"/>
</dbReference>
<keyword evidence="4" id="KW-0143">Chaperone</keyword>
<evidence type="ECO:0000256" key="4">
    <source>
        <dbReference type="ARBA" id="ARBA00023186"/>
    </source>
</evidence>
<sequence>MAIIGIDLGTTNSAAAVWTPEGPRLIPNAVGEPLTPSVVGLDSDGSVLVGRAARERLATHPERTVASFKRWMGSGHVARLGRGQSFRPEELSALVLKSLKADAEAHLGTALAEAVISVPAYFNDIQRKATLDAARLAGLPVERLVNEPTAAALAYGVESRREGAVLVFDLGGGTFDVSLLELYEGVMEVRATAGDVALGGDDFTALLAGLIAADQGIALDGALPPGERARVLRVAEAVKRGLTGAPETRYEILLCDRVRQGAVARARFEEAAAPLLHRLRAPLERALTDSGKRLADLDGVVLVGGATRMPVIRSLVARLFGRLPLVHVDPDTVVAQGAAVQAGLKARHAALDEVVMTDVCPFTLGIAVTENARTAAATQVMLPIIERNAAVPVSRAHAVTTIHDDQTRIAVQVFQGESLRPDDNVALGEIPVTVPKAPAGAETAEVRFTYDINGALEVEVAVLSTGLRHRQVFRNGANLDEAELDARFAALAAIKLAPRDQAENRALLARAEALYAELRGEMRQHVAERVARFERAITEASGADAAAVRAAFAADLDRLDDHRFRF</sequence>
<dbReference type="Gene3D" id="3.30.420.40">
    <property type="match status" value="2"/>
</dbReference>
<dbReference type="SUPFAM" id="SSF100920">
    <property type="entry name" value="Heat shock protein 70kD (HSP70), peptide-binding domain"/>
    <property type="match status" value="1"/>
</dbReference>
<dbReference type="RefSeq" id="WP_127733119.1">
    <property type="nucleotide sequence ID" value="NZ_SACP01000028.1"/>
</dbReference>
<dbReference type="InterPro" id="IPR029047">
    <property type="entry name" value="HSP70_peptide-bd_sf"/>
</dbReference>
<reference evidence="6 7" key="1">
    <citation type="submission" date="2019-01" db="EMBL/GenBank/DDBJ databases">
        <authorList>
            <person name="Chen W.-M."/>
        </authorList>
    </citation>
    <scope>NUCLEOTIDE SEQUENCE [LARGE SCALE GENOMIC DNA]</scope>
    <source>
        <strain evidence="6 7">TER-1</strain>
    </source>
</reference>
<dbReference type="OrthoDB" id="9766019at2"/>
<dbReference type="PANTHER" id="PTHR19375">
    <property type="entry name" value="HEAT SHOCK PROTEIN 70KDA"/>
    <property type="match status" value="1"/>
</dbReference>
<dbReference type="Pfam" id="PF00012">
    <property type="entry name" value="HSP70"/>
    <property type="match status" value="2"/>
</dbReference>
<accession>A0A437NXF4</accession>
<evidence type="ECO:0000313" key="6">
    <source>
        <dbReference type="EMBL" id="RVU14676.1"/>
    </source>
</evidence>
<dbReference type="GO" id="GO:0005524">
    <property type="term" value="F:ATP binding"/>
    <property type="evidence" value="ECO:0007669"/>
    <property type="project" value="UniProtKB-KW"/>
</dbReference>
<evidence type="ECO:0000313" key="7">
    <source>
        <dbReference type="Proteomes" id="UP000286997"/>
    </source>
</evidence>
<evidence type="ECO:0000256" key="2">
    <source>
        <dbReference type="ARBA" id="ARBA00022741"/>
    </source>
</evidence>
<dbReference type="InterPro" id="IPR043129">
    <property type="entry name" value="ATPase_NBD"/>
</dbReference>
<evidence type="ECO:0000256" key="3">
    <source>
        <dbReference type="ARBA" id="ARBA00022840"/>
    </source>
</evidence>
<evidence type="ECO:0000256" key="5">
    <source>
        <dbReference type="RuleBase" id="RU003322"/>
    </source>
</evidence>
<dbReference type="Gene3D" id="2.60.34.10">
    <property type="entry name" value="Substrate Binding Domain Of DNAk, Chain A, domain 1"/>
    <property type="match status" value="1"/>
</dbReference>
<protein>
    <submittedName>
        <fullName evidence="6">Molecular chaperone HscC</fullName>
    </submittedName>
</protein>
<dbReference type="GO" id="GO:0140662">
    <property type="term" value="F:ATP-dependent protein folding chaperone"/>
    <property type="evidence" value="ECO:0007669"/>
    <property type="project" value="InterPro"/>
</dbReference>
<dbReference type="PROSITE" id="PS00297">
    <property type="entry name" value="HSP70_1"/>
    <property type="match status" value="1"/>
</dbReference>
<keyword evidence="3 5" id="KW-0067">ATP-binding</keyword>
<dbReference type="AlphaFoldDB" id="A0A437NXF4"/>
<gene>
    <name evidence="6" type="ORF">EOE48_22500</name>
</gene>
<dbReference type="SUPFAM" id="SSF53067">
    <property type="entry name" value="Actin-like ATPase domain"/>
    <property type="match status" value="2"/>
</dbReference>
<keyword evidence="7" id="KW-1185">Reference proteome</keyword>
<name>A0A437NXF4_9HYPH</name>
<comment type="caution">
    <text evidence="6">The sequence shown here is derived from an EMBL/GenBank/DDBJ whole genome shotgun (WGS) entry which is preliminary data.</text>
</comment>
<dbReference type="Proteomes" id="UP000286997">
    <property type="component" value="Unassembled WGS sequence"/>
</dbReference>
<comment type="similarity">
    <text evidence="1 5">Belongs to the heat shock protein 70 family.</text>
</comment>
<dbReference type="PROSITE" id="PS01036">
    <property type="entry name" value="HSP70_3"/>
    <property type="match status" value="1"/>
</dbReference>
<proteinExistence type="inferred from homology"/>
<dbReference type="PRINTS" id="PR00301">
    <property type="entry name" value="HEATSHOCK70"/>
</dbReference>
<dbReference type="EMBL" id="SACP01000028">
    <property type="protein sequence ID" value="RVU14676.1"/>
    <property type="molecule type" value="Genomic_DNA"/>
</dbReference>
<organism evidence="6 7">
    <name type="scientific">Methylobacterium oryzihabitans</name>
    <dbReference type="NCBI Taxonomy" id="2499852"/>
    <lineage>
        <taxon>Bacteria</taxon>
        <taxon>Pseudomonadati</taxon>
        <taxon>Pseudomonadota</taxon>
        <taxon>Alphaproteobacteria</taxon>
        <taxon>Hyphomicrobiales</taxon>
        <taxon>Methylobacteriaceae</taxon>
        <taxon>Methylobacterium</taxon>
    </lineage>
</organism>
<dbReference type="InterPro" id="IPR018181">
    <property type="entry name" value="Heat_shock_70_CS"/>
</dbReference>
<dbReference type="InterPro" id="IPR013126">
    <property type="entry name" value="Hsp_70_fam"/>
</dbReference>
<dbReference type="FunFam" id="3.30.420.40:FF:000071">
    <property type="entry name" value="Molecular chaperone DnaK"/>
    <property type="match status" value="1"/>
</dbReference>
<evidence type="ECO:0000256" key="1">
    <source>
        <dbReference type="ARBA" id="ARBA00007381"/>
    </source>
</evidence>